<dbReference type="GO" id="GO:0003924">
    <property type="term" value="F:GTPase activity"/>
    <property type="evidence" value="ECO:0007669"/>
    <property type="project" value="TreeGrafter"/>
</dbReference>
<dbReference type="InterPro" id="IPR004130">
    <property type="entry name" value="Gpn"/>
</dbReference>
<evidence type="ECO:0000256" key="5">
    <source>
        <dbReference type="ARBA" id="ARBA00022801"/>
    </source>
</evidence>
<keyword evidence="4 8" id="KW-0547">Nucleotide-binding</keyword>
<dbReference type="Pfam" id="PF03029">
    <property type="entry name" value="ATP_bind_1"/>
    <property type="match status" value="1"/>
</dbReference>
<evidence type="ECO:0000256" key="1">
    <source>
        <dbReference type="ARBA" id="ARBA00003181"/>
    </source>
</evidence>
<dbReference type="PANTHER" id="PTHR21231">
    <property type="entry name" value="XPA-BINDING PROTEIN 1-RELATED"/>
    <property type="match status" value="1"/>
</dbReference>
<dbReference type="AlphaFoldDB" id="A0A8J2JY00"/>
<sequence length="259" mass="29679">MRKIGRKVLIVNLDPGNDELPYESDLSITELVRVEEVMDHLKLGPNGGLMYAMEYLDENYDWLQKFIKQIKPRHFVLFDFPGQVELFINSQSVKNLLRKLDKEQMRICAVNLIDSHHCVDPAKFIAGLLIALSSMLHLEMPQVNVLSKVDLIEKFQSKTSFDLEFYTEVLDLSYLTELLDEDVFTAKYKKLNEGIASIIEDFSLVSFVPLDIHDKGSILKVLQGVDKALGYTPSNEEELLIQQFVSAEPEEDVDEHLMV</sequence>
<evidence type="ECO:0000256" key="7">
    <source>
        <dbReference type="ARBA" id="ARBA00046611"/>
    </source>
</evidence>
<reference evidence="9" key="1">
    <citation type="submission" date="2021-06" db="EMBL/GenBank/DDBJ databases">
        <authorList>
            <person name="Hodson N. C."/>
            <person name="Mongue J. A."/>
            <person name="Jaron S. K."/>
        </authorList>
    </citation>
    <scope>NUCLEOTIDE SEQUENCE</scope>
</reference>
<dbReference type="Proteomes" id="UP000708208">
    <property type="component" value="Unassembled WGS sequence"/>
</dbReference>
<keyword evidence="6 8" id="KW-0342">GTP-binding</keyword>
<protein>
    <recommendedName>
        <fullName evidence="3 8">GPN-loop GTPase 2</fullName>
    </recommendedName>
</protein>
<dbReference type="GO" id="GO:0005737">
    <property type="term" value="C:cytoplasm"/>
    <property type="evidence" value="ECO:0007669"/>
    <property type="project" value="TreeGrafter"/>
</dbReference>
<comment type="subunit">
    <text evidence="7">Heterodimers with GPN1 or GPN3. Binds to RNA polymerase II (RNAPII).</text>
</comment>
<dbReference type="OrthoDB" id="5839at2759"/>
<dbReference type="EMBL" id="CAJVCH010179890">
    <property type="protein sequence ID" value="CAG7729533.1"/>
    <property type="molecule type" value="Genomic_DNA"/>
</dbReference>
<accession>A0A8J2JY00</accession>
<evidence type="ECO:0000256" key="3">
    <source>
        <dbReference type="ARBA" id="ARBA00014588"/>
    </source>
</evidence>
<keyword evidence="5 8" id="KW-0378">Hydrolase</keyword>
<comment type="caution">
    <text evidence="9">The sequence shown here is derived from an EMBL/GenBank/DDBJ whole genome shotgun (WGS) entry which is preliminary data.</text>
</comment>
<evidence type="ECO:0000256" key="8">
    <source>
        <dbReference type="RuleBase" id="RU365059"/>
    </source>
</evidence>
<dbReference type="GO" id="GO:0005525">
    <property type="term" value="F:GTP binding"/>
    <property type="evidence" value="ECO:0007669"/>
    <property type="project" value="UniProtKB-KW"/>
</dbReference>
<name>A0A8J2JY00_9HEXA</name>
<comment type="function">
    <text evidence="1 8">Small GTPase required for proper localization of RNA polymerase II and III (RNAPII and RNAPIII). May act at an RNAP assembly step prior to nuclear import.</text>
</comment>
<evidence type="ECO:0000256" key="6">
    <source>
        <dbReference type="ARBA" id="ARBA00023134"/>
    </source>
</evidence>
<dbReference type="FunFam" id="3.40.50.300:FF:000338">
    <property type="entry name" value="GPN-loop GTPase 2"/>
    <property type="match status" value="1"/>
</dbReference>
<proteinExistence type="inferred from homology"/>
<comment type="similarity">
    <text evidence="2 8">Belongs to the GPN-loop GTPase family.</text>
</comment>
<keyword evidence="10" id="KW-1185">Reference proteome</keyword>
<gene>
    <name evidence="9" type="ORF">AFUS01_LOCUS18236</name>
</gene>
<evidence type="ECO:0000256" key="4">
    <source>
        <dbReference type="ARBA" id="ARBA00022741"/>
    </source>
</evidence>
<dbReference type="PANTHER" id="PTHR21231:SF3">
    <property type="entry name" value="GPN-LOOP GTPASE 2"/>
    <property type="match status" value="1"/>
</dbReference>
<organism evidence="9 10">
    <name type="scientific">Allacma fusca</name>
    <dbReference type="NCBI Taxonomy" id="39272"/>
    <lineage>
        <taxon>Eukaryota</taxon>
        <taxon>Metazoa</taxon>
        <taxon>Ecdysozoa</taxon>
        <taxon>Arthropoda</taxon>
        <taxon>Hexapoda</taxon>
        <taxon>Collembola</taxon>
        <taxon>Symphypleona</taxon>
        <taxon>Sminthuridae</taxon>
        <taxon>Allacma</taxon>
    </lineage>
</organism>
<evidence type="ECO:0000313" key="9">
    <source>
        <dbReference type="EMBL" id="CAG7729533.1"/>
    </source>
</evidence>
<evidence type="ECO:0000313" key="10">
    <source>
        <dbReference type="Proteomes" id="UP000708208"/>
    </source>
</evidence>
<evidence type="ECO:0000256" key="2">
    <source>
        <dbReference type="ARBA" id="ARBA00005290"/>
    </source>
</evidence>